<organism evidence="1 2">
    <name type="scientific">Violaceomyces palustris</name>
    <dbReference type="NCBI Taxonomy" id="1673888"/>
    <lineage>
        <taxon>Eukaryota</taxon>
        <taxon>Fungi</taxon>
        <taxon>Dikarya</taxon>
        <taxon>Basidiomycota</taxon>
        <taxon>Ustilaginomycotina</taxon>
        <taxon>Ustilaginomycetes</taxon>
        <taxon>Violaceomycetales</taxon>
        <taxon>Violaceomycetaceae</taxon>
        <taxon>Violaceomyces</taxon>
    </lineage>
</organism>
<dbReference type="EMBL" id="KZ820001">
    <property type="protein sequence ID" value="PWN49829.1"/>
    <property type="molecule type" value="Genomic_DNA"/>
</dbReference>
<dbReference type="Proteomes" id="UP000245626">
    <property type="component" value="Unassembled WGS sequence"/>
</dbReference>
<reference evidence="1 2" key="1">
    <citation type="journal article" date="2018" name="Mol. Biol. Evol.">
        <title>Broad Genomic Sampling Reveals a Smut Pathogenic Ancestry of the Fungal Clade Ustilaginomycotina.</title>
        <authorList>
            <person name="Kijpornyongpan T."/>
            <person name="Mondo S.J."/>
            <person name="Barry K."/>
            <person name="Sandor L."/>
            <person name="Lee J."/>
            <person name="Lipzen A."/>
            <person name="Pangilinan J."/>
            <person name="LaButti K."/>
            <person name="Hainaut M."/>
            <person name="Henrissat B."/>
            <person name="Grigoriev I.V."/>
            <person name="Spatafora J.W."/>
            <person name="Aime M.C."/>
        </authorList>
    </citation>
    <scope>NUCLEOTIDE SEQUENCE [LARGE SCALE GENOMIC DNA]</scope>
    <source>
        <strain evidence="1 2">SA 807</strain>
    </source>
</reference>
<sequence length="135" mass="14792">MTSSDSRDPRACTVVYKILTPTEAATLPPKNWAGTSLDVKDGFLHLSTADQLPGVLSRYFSKESGVGDELRIYSISRAKLEESAHARGIKTQFDPVHGTVFYHIYGAIDPESDFFASKTITRSTEGAFELGGLEF</sequence>
<evidence type="ECO:0000313" key="2">
    <source>
        <dbReference type="Proteomes" id="UP000245626"/>
    </source>
</evidence>
<protein>
    <submittedName>
        <fullName evidence="1">Uncharacterized protein</fullName>
    </submittedName>
</protein>
<proteinExistence type="predicted"/>
<evidence type="ECO:0000313" key="1">
    <source>
        <dbReference type="EMBL" id="PWN49829.1"/>
    </source>
</evidence>
<gene>
    <name evidence="1" type="ORF">IE53DRAFT_374925</name>
</gene>
<keyword evidence="2" id="KW-1185">Reference proteome</keyword>
<name>A0ACD0NVH9_9BASI</name>
<accession>A0ACD0NVH9</accession>